<dbReference type="Proteomes" id="UP000054903">
    <property type="component" value="Unassembled WGS sequence"/>
</dbReference>
<accession>A0A158CUD5</accession>
<organism evidence="1 2">
    <name type="scientific">Caballeronia fortuita</name>
    <dbReference type="NCBI Taxonomy" id="1777138"/>
    <lineage>
        <taxon>Bacteria</taxon>
        <taxon>Pseudomonadati</taxon>
        <taxon>Pseudomonadota</taxon>
        <taxon>Betaproteobacteria</taxon>
        <taxon>Burkholderiales</taxon>
        <taxon>Burkholderiaceae</taxon>
        <taxon>Caballeronia</taxon>
    </lineage>
</organism>
<proteinExistence type="predicted"/>
<dbReference type="RefSeq" id="WP_061136668.1">
    <property type="nucleotide sequence ID" value="NZ_FCNX02000012.1"/>
</dbReference>
<reference evidence="1" key="1">
    <citation type="submission" date="2016-01" db="EMBL/GenBank/DDBJ databases">
        <authorList>
            <person name="Peeters C."/>
        </authorList>
    </citation>
    <scope>NUCLEOTIDE SEQUENCE</scope>
    <source>
        <strain evidence="1">LMG 29320</strain>
    </source>
</reference>
<name>A0A158CUD5_9BURK</name>
<dbReference type="OrthoDB" id="6891178at2"/>
<evidence type="ECO:0000313" key="2">
    <source>
        <dbReference type="Proteomes" id="UP000054903"/>
    </source>
</evidence>
<dbReference type="EMBL" id="FCNX02000012">
    <property type="protein sequence ID" value="SAK85965.1"/>
    <property type="molecule type" value="Genomic_DNA"/>
</dbReference>
<keyword evidence="2" id="KW-1185">Reference proteome</keyword>
<evidence type="ECO:0000313" key="1">
    <source>
        <dbReference type="EMBL" id="SAK85965.1"/>
    </source>
</evidence>
<comment type="caution">
    <text evidence="1">The sequence shown here is derived from an EMBL/GenBank/DDBJ whole genome shotgun (WGS) entry which is preliminary data.</text>
</comment>
<sequence length="77" mass="8435">MGQLTFPNAITAGNGTVAQAETGESRLLLNLIVQLTNCQAGKQISVGALWMNDAEVLALKFYYHLASEFRNMTWQCA</sequence>
<protein>
    <submittedName>
        <fullName evidence="1">Uncharacterized protein</fullName>
    </submittedName>
</protein>
<dbReference type="AlphaFoldDB" id="A0A158CUD5"/>
<gene>
    <name evidence="1" type="ORF">AWB77_04552</name>
</gene>
<dbReference type="STRING" id="1777138.AWB77_04552"/>